<organism evidence="1 2">
    <name type="scientific">Colocasia esculenta</name>
    <name type="common">Wild taro</name>
    <name type="synonym">Arum esculentum</name>
    <dbReference type="NCBI Taxonomy" id="4460"/>
    <lineage>
        <taxon>Eukaryota</taxon>
        <taxon>Viridiplantae</taxon>
        <taxon>Streptophyta</taxon>
        <taxon>Embryophyta</taxon>
        <taxon>Tracheophyta</taxon>
        <taxon>Spermatophyta</taxon>
        <taxon>Magnoliopsida</taxon>
        <taxon>Liliopsida</taxon>
        <taxon>Araceae</taxon>
        <taxon>Aroideae</taxon>
        <taxon>Colocasieae</taxon>
        <taxon>Colocasia</taxon>
    </lineage>
</organism>
<dbReference type="Proteomes" id="UP000652761">
    <property type="component" value="Unassembled WGS sequence"/>
</dbReference>
<reference evidence="1" key="1">
    <citation type="submission" date="2017-07" db="EMBL/GenBank/DDBJ databases">
        <title>Taro Niue Genome Assembly and Annotation.</title>
        <authorList>
            <person name="Atibalentja N."/>
            <person name="Keating K."/>
            <person name="Fields C.J."/>
        </authorList>
    </citation>
    <scope>NUCLEOTIDE SEQUENCE</scope>
    <source>
        <strain evidence="1">Niue_2</strain>
        <tissue evidence="1">Leaf</tissue>
    </source>
</reference>
<sequence length="74" mass="8402">MVHVRAYVRDFIDRKEVVNMTKGQIATGGYTEGDDMVSRSRRWALSRSDRDSALCRDGPCEGDLSSRRVHRVCA</sequence>
<dbReference type="EMBL" id="NMUH01002903">
    <property type="protein sequence ID" value="MQM02707.1"/>
    <property type="molecule type" value="Genomic_DNA"/>
</dbReference>
<evidence type="ECO:0000313" key="1">
    <source>
        <dbReference type="EMBL" id="MQM02707.1"/>
    </source>
</evidence>
<name>A0A843W5T9_COLES</name>
<gene>
    <name evidence="1" type="ORF">Taro_035475</name>
</gene>
<proteinExistence type="predicted"/>
<protein>
    <submittedName>
        <fullName evidence="1">Uncharacterized protein</fullName>
    </submittedName>
</protein>
<dbReference type="AlphaFoldDB" id="A0A843W5T9"/>
<accession>A0A843W5T9</accession>
<evidence type="ECO:0000313" key="2">
    <source>
        <dbReference type="Proteomes" id="UP000652761"/>
    </source>
</evidence>
<keyword evidence="2" id="KW-1185">Reference proteome</keyword>
<comment type="caution">
    <text evidence="1">The sequence shown here is derived from an EMBL/GenBank/DDBJ whole genome shotgun (WGS) entry which is preliminary data.</text>
</comment>